<comment type="caution">
    <text evidence="2">The sequence shown here is derived from an EMBL/GenBank/DDBJ whole genome shotgun (WGS) entry which is preliminary data.</text>
</comment>
<proteinExistence type="predicted"/>
<dbReference type="Proteomes" id="UP000053237">
    <property type="component" value="Unassembled WGS sequence"/>
</dbReference>
<evidence type="ECO:0000259" key="1">
    <source>
        <dbReference type="Pfam" id="PF00026"/>
    </source>
</evidence>
<dbReference type="InterPro" id="IPR021109">
    <property type="entry name" value="Peptidase_aspartic_dom_sf"/>
</dbReference>
<protein>
    <recommendedName>
        <fullName evidence="1">Peptidase A1 domain-containing protein</fullName>
    </recommendedName>
</protein>
<keyword evidence="3" id="KW-1185">Reference proteome</keyword>
<dbReference type="EMBL" id="CAIX01000147">
    <property type="protein sequence ID" value="CCI46997.1"/>
    <property type="molecule type" value="Genomic_DNA"/>
</dbReference>
<dbReference type="Pfam" id="PF00026">
    <property type="entry name" value="Asp"/>
    <property type="match status" value="1"/>
</dbReference>
<dbReference type="SUPFAM" id="SSF50630">
    <property type="entry name" value="Acid proteases"/>
    <property type="match status" value="1"/>
</dbReference>
<feature type="domain" description="Peptidase A1" evidence="1">
    <location>
        <begin position="105"/>
        <end position="175"/>
    </location>
</feature>
<sequence>MLITDLEQNPDRVIVLTWDNTLNRPKLYNTTKKGLSNLNPIRYYQEPIGTRSKIIRMMSVDIKVGDGTFKNGIADFNFSRIHSMFPKWAHDILLRSLMRKRNGASSDSIVCGQIDNLNLPTFTFSSDNKMAFTLSYTNYCMRNTDDGRCYLVVQPNSNKSFWVIGAAFVKTQNVVLRKASLFHPETFHYGISSSA</sequence>
<organism evidence="2 3">
    <name type="scientific">Albugo candida</name>
    <dbReference type="NCBI Taxonomy" id="65357"/>
    <lineage>
        <taxon>Eukaryota</taxon>
        <taxon>Sar</taxon>
        <taxon>Stramenopiles</taxon>
        <taxon>Oomycota</taxon>
        <taxon>Peronosporomycetes</taxon>
        <taxon>Albuginales</taxon>
        <taxon>Albuginaceae</taxon>
        <taxon>Albugo</taxon>
    </lineage>
</organism>
<dbReference type="InterPro" id="IPR033121">
    <property type="entry name" value="PEPTIDASE_A1"/>
</dbReference>
<reference evidence="2 3" key="1">
    <citation type="submission" date="2012-05" db="EMBL/GenBank/DDBJ databases">
        <title>Recombination and specialization in a pathogen metapopulation.</title>
        <authorList>
            <person name="Gardiner A."/>
            <person name="Kemen E."/>
            <person name="Schultz-Larsen T."/>
            <person name="MacLean D."/>
            <person name="Van Oosterhout C."/>
            <person name="Jones J.D.G."/>
        </authorList>
    </citation>
    <scope>NUCLEOTIDE SEQUENCE [LARGE SCALE GENOMIC DNA]</scope>
    <source>
        <strain evidence="2 3">Ac Nc2</strain>
    </source>
</reference>
<accession>A0A024GJR0</accession>
<dbReference type="Gene3D" id="2.40.70.10">
    <property type="entry name" value="Acid Proteases"/>
    <property type="match status" value="1"/>
</dbReference>
<gene>
    <name evidence="2" type="ORF">BN9_079520</name>
</gene>
<name>A0A024GJR0_9STRA</name>
<dbReference type="AlphaFoldDB" id="A0A024GJR0"/>
<evidence type="ECO:0000313" key="3">
    <source>
        <dbReference type="Proteomes" id="UP000053237"/>
    </source>
</evidence>
<evidence type="ECO:0000313" key="2">
    <source>
        <dbReference type="EMBL" id="CCI46997.1"/>
    </source>
</evidence>
<dbReference type="InParanoid" id="A0A024GJR0"/>